<dbReference type="GO" id="GO:0070072">
    <property type="term" value="P:vacuolar proton-transporting V-type ATPase complex assembly"/>
    <property type="evidence" value="ECO:0007669"/>
    <property type="project" value="InterPro"/>
</dbReference>
<organism evidence="7 8">
    <name type="scientific">Zophobas morio</name>
    <dbReference type="NCBI Taxonomy" id="2755281"/>
    <lineage>
        <taxon>Eukaryota</taxon>
        <taxon>Metazoa</taxon>
        <taxon>Ecdysozoa</taxon>
        <taxon>Arthropoda</taxon>
        <taxon>Hexapoda</taxon>
        <taxon>Insecta</taxon>
        <taxon>Pterygota</taxon>
        <taxon>Neoptera</taxon>
        <taxon>Endopterygota</taxon>
        <taxon>Coleoptera</taxon>
        <taxon>Polyphaga</taxon>
        <taxon>Cucujiformia</taxon>
        <taxon>Tenebrionidae</taxon>
        <taxon>Zophobas</taxon>
    </lineage>
</organism>
<dbReference type="GO" id="GO:0005789">
    <property type="term" value="C:endoplasmic reticulum membrane"/>
    <property type="evidence" value="ECO:0007669"/>
    <property type="project" value="TreeGrafter"/>
</dbReference>
<dbReference type="GO" id="GO:0031410">
    <property type="term" value="C:cytoplasmic vesicle"/>
    <property type="evidence" value="ECO:0007669"/>
    <property type="project" value="UniProtKB-KW"/>
</dbReference>
<dbReference type="AlphaFoldDB" id="A0AA38IG34"/>
<comment type="caution">
    <text evidence="7">The sequence shown here is derived from an EMBL/GenBank/DDBJ whole genome shotgun (WGS) entry which is preliminary data.</text>
</comment>
<sequence>MIETTPYSIFKVVFFYCAIILFAPITTFFGMKYFFFEGLIGTGNLASNVWSAVLAVVVLHIALGCFIYRAYFDGGKAKLDEKVD</sequence>
<name>A0AA38IG34_9CUCU</name>
<keyword evidence="5" id="KW-0968">Cytoplasmic vesicle</keyword>
<keyword evidence="4 6" id="KW-0472">Membrane</keyword>
<feature type="transmembrane region" description="Helical" evidence="6">
    <location>
        <begin position="12"/>
        <end position="36"/>
    </location>
</feature>
<feature type="transmembrane region" description="Helical" evidence="6">
    <location>
        <begin position="48"/>
        <end position="72"/>
    </location>
</feature>
<evidence type="ECO:0000256" key="1">
    <source>
        <dbReference type="ARBA" id="ARBA00022692"/>
    </source>
</evidence>
<evidence type="ECO:0008006" key="9">
    <source>
        <dbReference type="Google" id="ProtNLM"/>
    </source>
</evidence>
<keyword evidence="3 6" id="KW-1133">Transmembrane helix</keyword>
<dbReference type="Pfam" id="PF09446">
    <property type="entry name" value="VMA21"/>
    <property type="match status" value="1"/>
</dbReference>
<accession>A0AA38IG34</accession>
<dbReference type="PANTHER" id="PTHR31792:SF6">
    <property type="entry name" value="VACUOLAR ATPASE ASSEMBLY INTEGRAL MEMBRANE PROTEIN VMA21 HOMOLOG"/>
    <property type="match status" value="1"/>
</dbReference>
<dbReference type="PANTHER" id="PTHR31792">
    <property type="entry name" value="VACUOLAR ATPASE ASSEMBLY INTEGRAL MEMBRANE PROTEIN VMA21"/>
    <property type="match status" value="1"/>
</dbReference>
<evidence type="ECO:0000256" key="5">
    <source>
        <dbReference type="ARBA" id="ARBA00023329"/>
    </source>
</evidence>
<keyword evidence="8" id="KW-1185">Reference proteome</keyword>
<protein>
    <recommendedName>
        <fullName evidence="9">Vacuolar ATPase assembly integral membrane protein VMA21 homolog</fullName>
    </recommendedName>
</protein>
<dbReference type="Proteomes" id="UP001168821">
    <property type="component" value="Unassembled WGS sequence"/>
</dbReference>
<evidence type="ECO:0000256" key="2">
    <source>
        <dbReference type="ARBA" id="ARBA00022824"/>
    </source>
</evidence>
<proteinExistence type="predicted"/>
<evidence type="ECO:0000313" key="7">
    <source>
        <dbReference type="EMBL" id="KAJ3657403.1"/>
    </source>
</evidence>
<evidence type="ECO:0000256" key="4">
    <source>
        <dbReference type="ARBA" id="ARBA00023136"/>
    </source>
</evidence>
<evidence type="ECO:0000313" key="8">
    <source>
        <dbReference type="Proteomes" id="UP001168821"/>
    </source>
</evidence>
<keyword evidence="2" id="KW-0256">Endoplasmic reticulum</keyword>
<dbReference type="InterPro" id="IPR019013">
    <property type="entry name" value="Vma21"/>
</dbReference>
<evidence type="ECO:0000256" key="3">
    <source>
        <dbReference type="ARBA" id="ARBA00022989"/>
    </source>
</evidence>
<evidence type="ECO:0000256" key="6">
    <source>
        <dbReference type="SAM" id="Phobius"/>
    </source>
</evidence>
<keyword evidence="1 6" id="KW-0812">Transmembrane</keyword>
<gene>
    <name evidence="7" type="ORF">Zmor_009210</name>
</gene>
<reference evidence="7" key="1">
    <citation type="journal article" date="2023" name="G3 (Bethesda)">
        <title>Whole genome assemblies of Zophobas morio and Tenebrio molitor.</title>
        <authorList>
            <person name="Kaur S."/>
            <person name="Stinson S.A."/>
            <person name="diCenzo G.C."/>
        </authorList>
    </citation>
    <scope>NUCLEOTIDE SEQUENCE</scope>
    <source>
        <strain evidence="7">QUZm001</strain>
    </source>
</reference>
<dbReference type="EMBL" id="JALNTZ010000003">
    <property type="protein sequence ID" value="KAJ3657403.1"/>
    <property type="molecule type" value="Genomic_DNA"/>
</dbReference>